<dbReference type="PANTHER" id="PTHR22778">
    <property type="entry name" value="OVARIAN CANCER GENE-2 PROTEIN-RELATED"/>
    <property type="match status" value="1"/>
</dbReference>
<reference evidence="2 3" key="1">
    <citation type="submission" date="2023-12" db="EMBL/GenBank/DDBJ databases">
        <title>A high-quality genome assembly for Dillenia turbinata (Dilleniales).</title>
        <authorList>
            <person name="Chanderbali A."/>
        </authorList>
    </citation>
    <scope>NUCLEOTIDE SEQUENCE [LARGE SCALE GENOMIC DNA]</scope>
    <source>
        <strain evidence="2">LSX21</strain>
        <tissue evidence="2">Leaf</tissue>
    </source>
</reference>
<keyword evidence="2" id="KW-0378">Hydrolase</keyword>
<evidence type="ECO:0000313" key="2">
    <source>
        <dbReference type="EMBL" id="KAK6923809.1"/>
    </source>
</evidence>
<evidence type="ECO:0000259" key="1">
    <source>
        <dbReference type="Pfam" id="PF03959"/>
    </source>
</evidence>
<dbReference type="InterPro" id="IPR005645">
    <property type="entry name" value="FSH-like_dom"/>
</dbReference>
<keyword evidence="3" id="KW-1185">Reference proteome</keyword>
<dbReference type="GO" id="GO:0016787">
    <property type="term" value="F:hydrolase activity"/>
    <property type="evidence" value="ECO:0007669"/>
    <property type="project" value="UniProtKB-KW"/>
</dbReference>
<feature type="domain" description="Serine hydrolase" evidence="1">
    <location>
        <begin position="7"/>
        <end position="207"/>
    </location>
</feature>
<gene>
    <name evidence="2" type="ORF">RJ641_010009</name>
</gene>
<dbReference type="PANTHER" id="PTHR22778:SF52">
    <property type="entry name" value="SERINE HYDROLASE FSH DOMAIN-CONTAINING PROTEIN"/>
    <property type="match status" value="1"/>
</dbReference>
<dbReference type="EMBL" id="JBAMMX010000017">
    <property type="protein sequence ID" value="KAK6923809.1"/>
    <property type="molecule type" value="Genomic_DNA"/>
</dbReference>
<comment type="caution">
    <text evidence="2">The sequence shown here is derived from an EMBL/GenBank/DDBJ whole genome shotgun (WGS) entry which is preliminary data.</text>
</comment>
<proteinExistence type="predicted"/>
<evidence type="ECO:0000313" key="3">
    <source>
        <dbReference type="Proteomes" id="UP001370490"/>
    </source>
</evidence>
<dbReference type="InterPro" id="IPR029058">
    <property type="entry name" value="AB_hydrolase_fold"/>
</dbReference>
<dbReference type="Proteomes" id="UP001370490">
    <property type="component" value="Unassembled WGS sequence"/>
</dbReference>
<dbReference type="AlphaFoldDB" id="A0AAN8V2Q7"/>
<sequence length="230" mass="25635">MRLKIQRKPRVLCLHGYRTSGEILKKMVGKWPKSVLQKLDLVFLDGPFLATGKSALEGIHDPPYYEWFHNNRDFREFYGLEECLLYIEDCMIKHGPFDGILGFSQGAVLAAALPGIQSQGAALTKVPKIKFLIIISGGKFGGIKYGLPKLATNAYSSPVQCPSLHFLGETDFQKADGVDLMNSFVDPIAIHHPKGHTVPRLDKKSEEVVLNFIQKIEKMGNQEKLINAAL</sequence>
<dbReference type="SUPFAM" id="SSF53474">
    <property type="entry name" value="alpha/beta-Hydrolases"/>
    <property type="match status" value="1"/>
</dbReference>
<dbReference type="Gene3D" id="3.40.50.1820">
    <property type="entry name" value="alpha/beta hydrolase"/>
    <property type="match status" value="1"/>
</dbReference>
<organism evidence="2 3">
    <name type="scientific">Dillenia turbinata</name>
    <dbReference type="NCBI Taxonomy" id="194707"/>
    <lineage>
        <taxon>Eukaryota</taxon>
        <taxon>Viridiplantae</taxon>
        <taxon>Streptophyta</taxon>
        <taxon>Embryophyta</taxon>
        <taxon>Tracheophyta</taxon>
        <taxon>Spermatophyta</taxon>
        <taxon>Magnoliopsida</taxon>
        <taxon>eudicotyledons</taxon>
        <taxon>Gunneridae</taxon>
        <taxon>Pentapetalae</taxon>
        <taxon>Dilleniales</taxon>
        <taxon>Dilleniaceae</taxon>
        <taxon>Dillenia</taxon>
    </lineage>
</organism>
<protein>
    <submittedName>
        <fullName evidence="2">Serine hydrolase FSH</fullName>
    </submittedName>
</protein>
<dbReference type="Pfam" id="PF03959">
    <property type="entry name" value="FSH1"/>
    <property type="match status" value="1"/>
</dbReference>
<accession>A0AAN8V2Q7</accession>
<name>A0AAN8V2Q7_9MAGN</name>